<dbReference type="Proteomes" id="UP000270342">
    <property type="component" value="Unassembled WGS sequence"/>
</dbReference>
<dbReference type="PANTHER" id="PTHR46193:SF18">
    <property type="entry name" value="HEXITOL PHOSPHATASE B"/>
    <property type="match status" value="1"/>
</dbReference>
<evidence type="ECO:0000256" key="5">
    <source>
        <dbReference type="ARBA" id="ARBA00023277"/>
    </source>
</evidence>
<name>A0A494XUY7_9BURK</name>
<reference evidence="6 7" key="1">
    <citation type="submission" date="2018-10" db="EMBL/GenBank/DDBJ databases">
        <title>Robbsia sp. DHC34, isolated from soil.</title>
        <authorList>
            <person name="Gao Z.-H."/>
            <person name="Qiu L.-H."/>
        </authorList>
    </citation>
    <scope>NUCLEOTIDE SEQUENCE [LARGE SCALE GENOMIC DNA]</scope>
    <source>
        <strain evidence="6 7">DHC34</strain>
    </source>
</reference>
<comment type="caution">
    <text evidence="6">The sequence shown here is derived from an EMBL/GenBank/DDBJ whole genome shotgun (WGS) entry which is preliminary data.</text>
</comment>
<organism evidence="6 7">
    <name type="scientific">Pararobbsia silviterrae</name>
    <dbReference type="NCBI Taxonomy" id="1792498"/>
    <lineage>
        <taxon>Bacteria</taxon>
        <taxon>Pseudomonadati</taxon>
        <taxon>Pseudomonadota</taxon>
        <taxon>Betaproteobacteria</taxon>
        <taxon>Burkholderiales</taxon>
        <taxon>Burkholderiaceae</taxon>
        <taxon>Pararobbsia</taxon>
    </lineage>
</organism>
<dbReference type="AlphaFoldDB" id="A0A494XUY7"/>
<keyword evidence="5" id="KW-0119">Carbohydrate metabolism</keyword>
<evidence type="ECO:0000313" key="6">
    <source>
        <dbReference type="EMBL" id="RKP51879.1"/>
    </source>
</evidence>
<dbReference type="OrthoDB" id="5293434at2"/>
<dbReference type="InterPro" id="IPR036412">
    <property type="entry name" value="HAD-like_sf"/>
</dbReference>
<dbReference type="Gene3D" id="3.40.50.1000">
    <property type="entry name" value="HAD superfamily/HAD-like"/>
    <property type="match status" value="1"/>
</dbReference>
<keyword evidence="7" id="KW-1185">Reference proteome</keyword>
<dbReference type="InterPro" id="IPR023198">
    <property type="entry name" value="PGP-like_dom2"/>
</dbReference>
<comment type="cofactor">
    <cofactor evidence="1">
        <name>Mg(2+)</name>
        <dbReference type="ChEBI" id="CHEBI:18420"/>
    </cofactor>
</comment>
<dbReference type="GO" id="GO:0046872">
    <property type="term" value="F:metal ion binding"/>
    <property type="evidence" value="ECO:0007669"/>
    <property type="project" value="UniProtKB-KW"/>
</dbReference>
<dbReference type="InterPro" id="IPR023214">
    <property type="entry name" value="HAD_sf"/>
</dbReference>
<dbReference type="NCBIfam" id="TIGR01509">
    <property type="entry name" value="HAD-SF-IA-v3"/>
    <property type="match status" value="1"/>
</dbReference>
<comment type="similarity">
    <text evidence="2">Belongs to the HAD-like hydrolase superfamily. CbbY/CbbZ/Gph/YieH family.</text>
</comment>
<proteinExistence type="inferred from homology"/>
<dbReference type="PRINTS" id="PR00413">
    <property type="entry name" value="HADHALOGNASE"/>
</dbReference>
<dbReference type="GO" id="GO:0003824">
    <property type="term" value="F:catalytic activity"/>
    <property type="evidence" value="ECO:0007669"/>
    <property type="project" value="UniProtKB-ARBA"/>
</dbReference>
<sequence>MTSIPFTNVGAIFWDMDGTLADSEPLHLRSLIDALAHHGIEADETLHPLILGKTGREVHALCRERFGIRVDYAEWARFRARCYLVASRSLVPREGALDVYGAAREAGLRQAIVSNASRMLLEANLRALGIEDPQLVSVSVNDVRRGKPDPEPYVRAAWLLGVDAREVVVVEDSPTGVQAAVAAGMRVIAWAPDGTDAASFDASAHVVYSAAALAHALGLDIRSRESTSLRRL</sequence>
<dbReference type="InterPro" id="IPR006439">
    <property type="entry name" value="HAD-SF_hydro_IA"/>
</dbReference>
<dbReference type="Gene3D" id="1.10.150.240">
    <property type="entry name" value="Putative phosphatase, domain 2"/>
    <property type="match status" value="1"/>
</dbReference>
<dbReference type="SUPFAM" id="SSF56784">
    <property type="entry name" value="HAD-like"/>
    <property type="match status" value="1"/>
</dbReference>
<accession>A0A494XUY7</accession>
<evidence type="ECO:0000256" key="1">
    <source>
        <dbReference type="ARBA" id="ARBA00001946"/>
    </source>
</evidence>
<dbReference type="EMBL" id="RBZU01000008">
    <property type="protein sequence ID" value="RKP51879.1"/>
    <property type="molecule type" value="Genomic_DNA"/>
</dbReference>
<evidence type="ECO:0000256" key="4">
    <source>
        <dbReference type="ARBA" id="ARBA00022842"/>
    </source>
</evidence>
<evidence type="ECO:0000313" key="7">
    <source>
        <dbReference type="Proteomes" id="UP000270342"/>
    </source>
</evidence>
<keyword evidence="4" id="KW-0460">Magnesium</keyword>
<dbReference type="PANTHER" id="PTHR46193">
    <property type="entry name" value="6-PHOSPHOGLUCONATE PHOSPHATASE"/>
    <property type="match status" value="1"/>
</dbReference>
<keyword evidence="3" id="KW-0479">Metal-binding</keyword>
<protein>
    <submittedName>
        <fullName evidence="6">HAD family phosphatase</fullName>
    </submittedName>
</protein>
<dbReference type="CDD" id="cd07505">
    <property type="entry name" value="HAD_BPGM-like"/>
    <property type="match status" value="1"/>
</dbReference>
<dbReference type="SFLD" id="SFLDS00003">
    <property type="entry name" value="Haloacid_Dehalogenase"/>
    <property type="match status" value="1"/>
</dbReference>
<dbReference type="RefSeq" id="WP_121088282.1">
    <property type="nucleotide sequence ID" value="NZ_RBZU01000008.1"/>
</dbReference>
<dbReference type="Pfam" id="PF00702">
    <property type="entry name" value="Hydrolase"/>
    <property type="match status" value="1"/>
</dbReference>
<evidence type="ECO:0000256" key="2">
    <source>
        <dbReference type="ARBA" id="ARBA00006171"/>
    </source>
</evidence>
<evidence type="ECO:0000256" key="3">
    <source>
        <dbReference type="ARBA" id="ARBA00022723"/>
    </source>
</evidence>
<gene>
    <name evidence="6" type="ORF">D7S86_18190</name>
</gene>
<dbReference type="SFLD" id="SFLDG01129">
    <property type="entry name" value="C1.5:_HAD__Beta-PGM__Phosphata"/>
    <property type="match status" value="1"/>
</dbReference>
<dbReference type="InterPro" id="IPR051600">
    <property type="entry name" value="Beta-PGM-like"/>
</dbReference>